<feature type="compositionally biased region" description="Basic and acidic residues" evidence="4">
    <location>
        <begin position="611"/>
        <end position="634"/>
    </location>
</feature>
<evidence type="ECO:0000259" key="5">
    <source>
        <dbReference type="PROSITE" id="PS50021"/>
    </source>
</evidence>
<feature type="compositionally biased region" description="Low complexity" evidence="4">
    <location>
        <begin position="214"/>
        <end position="227"/>
    </location>
</feature>
<dbReference type="Ensembl" id="ENSUAMT00000013892.1">
    <property type="protein sequence ID" value="ENSUAMP00000012362.1"/>
    <property type="gene ID" value="ENSUAMG00000010018.1"/>
</dbReference>
<dbReference type="InterPro" id="IPR022189">
    <property type="entry name" value="SMTN"/>
</dbReference>
<feature type="region of interest" description="Disordered" evidence="4">
    <location>
        <begin position="611"/>
        <end position="760"/>
    </location>
</feature>
<feature type="compositionally biased region" description="Basic and acidic residues" evidence="4">
    <location>
        <begin position="323"/>
        <end position="332"/>
    </location>
</feature>
<dbReference type="Pfam" id="PF00307">
    <property type="entry name" value="CH"/>
    <property type="match status" value="1"/>
</dbReference>
<dbReference type="PANTHER" id="PTHR23167">
    <property type="entry name" value="CALPONIN HOMOLOGY DOMAIN-CONTAINING PROTEIN DDB_G0272472-RELATED"/>
    <property type="match status" value="1"/>
</dbReference>
<dbReference type="AlphaFoldDB" id="A0A452R2D8"/>
<protein>
    <submittedName>
        <fullName evidence="6">Smoothelin</fullName>
    </submittedName>
</protein>
<name>A0A452R2D8_URSAM</name>
<feature type="compositionally biased region" description="Basic and acidic residues" evidence="4">
    <location>
        <begin position="135"/>
        <end position="152"/>
    </location>
</feature>
<sequence>MPCPSPPPAPQLEVTADLAERRRIRSAIRELQRQELQREEEALASKRFRAERQDNKENWLHSQQQEAEQRAALARLAGRLESMNDVEELTALLRGAGEYEERKLIRAAIRRIRAQEIEAATLAGRLCSGRPNSGSREESKGQAAQRLERCEVPEPETQEQQAEVPEPTPTPQGTSRDVTTVTLLLRTPLGGTPSLPASPVSSPTTASPEPPLEPAEAQCPAAEAAGSPEPPSSPPRATSPEPQELPATPSTERQVVSKLLPGPTEPPAVQGPTKGPSNTKRADLPGPRPCQRSLSVLSPRQPAQNREPPTPASGSSPFQRAGSVRDRVRKFTSDSPMAAGLQDGPPRLALGSSTPTRLLGPSHISTTPASSSSGSSSRGPSDTSSRFSKEPRGTARPLAQLQSCPREEGPRGRGLAARPLENGAGGPMARAEEPSAPLSVPVGTAEPGASMKTTFTIEIKDGRGQASTSRVLLPTGNQRAELTLGLRAPPTLLSTSSGGKSTITHISSPGTLTQLGSVTHVTSFSHASPGGRGGCSIKMEPEPAEPPSAAVEVANGAEQTRVDKAPERRSPLSAEELMAIEDESILDKMLDQTTDFEERKLIRAALRELRQKKRDQRDKERERRLQEARARPGEGRGNTATETTTQHSQRAADGSAVSTVTKTERLVHSNDGTRTARTTTVESSFVRRSENGGGSTMVQTKTFSSSSSKKMGSIFDREDESSPRPGSLAALEKRQAEKKKELMKAQSLPKTSASQARKAMIEKLEKEGAAGSPGGPRAAVQRSTSFGVPNANSIKQMLLDWCRAKTRGYEHVDIQNFSSSWSDGMAFCALVHNFFPEAFDYGQLSPQNRRQNFEVAFSSAETHADCPQLLDTEDMVRLREPDWKCVYTYIQEFYRCLVQKGLVKTKKS</sequence>
<evidence type="ECO:0000256" key="4">
    <source>
        <dbReference type="SAM" id="MobiDB-lite"/>
    </source>
</evidence>
<dbReference type="FunFam" id="1.10.418.10:FF:000009">
    <property type="entry name" value="smoothelin isoform X2"/>
    <property type="match status" value="1"/>
</dbReference>
<dbReference type="SMART" id="SM00033">
    <property type="entry name" value="CH"/>
    <property type="match status" value="1"/>
</dbReference>
<reference evidence="6" key="3">
    <citation type="submission" date="2025-09" db="UniProtKB">
        <authorList>
            <consortium name="Ensembl"/>
        </authorList>
    </citation>
    <scope>IDENTIFICATION</scope>
</reference>
<feature type="compositionally biased region" description="Basic and acidic residues" evidence="4">
    <location>
        <begin position="731"/>
        <end position="743"/>
    </location>
</feature>
<keyword evidence="1" id="KW-0597">Phosphoprotein</keyword>
<evidence type="ECO:0000313" key="6">
    <source>
        <dbReference type="Ensembl" id="ENSUAMP00000012362.1"/>
    </source>
</evidence>
<feature type="compositionally biased region" description="Polar residues" evidence="4">
    <location>
        <begin position="638"/>
        <end position="649"/>
    </location>
</feature>
<dbReference type="Pfam" id="PF12510">
    <property type="entry name" value="Smoothelin"/>
    <property type="match status" value="3"/>
</dbReference>
<feature type="compositionally biased region" description="Polar residues" evidence="4">
    <location>
        <begin position="292"/>
        <end position="304"/>
    </location>
</feature>
<dbReference type="SUPFAM" id="SSF47576">
    <property type="entry name" value="Calponin-homology domain, CH-domain"/>
    <property type="match status" value="1"/>
</dbReference>
<keyword evidence="2" id="KW-0175">Coiled coil</keyword>
<dbReference type="OMA" id="KTPYPGF"/>
<reference evidence="6" key="2">
    <citation type="submission" date="2025-08" db="UniProtKB">
        <authorList>
            <consortium name="Ensembl"/>
        </authorList>
    </citation>
    <scope>IDENTIFICATION</scope>
</reference>
<dbReference type="GeneTree" id="ENSGT00940000161655"/>
<keyword evidence="7" id="KW-1185">Reference proteome</keyword>
<dbReference type="PROSITE" id="PS50021">
    <property type="entry name" value="CH"/>
    <property type="match status" value="1"/>
</dbReference>
<feature type="region of interest" description="Disordered" evidence="4">
    <location>
        <begin position="124"/>
        <end position="447"/>
    </location>
</feature>
<accession>A0A452R2D8</accession>
<comment type="similarity">
    <text evidence="3">Belongs to the smoothelin family.</text>
</comment>
<dbReference type="Proteomes" id="UP000291022">
    <property type="component" value="Unassembled WGS sequence"/>
</dbReference>
<evidence type="ECO:0000256" key="3">
    <source>
        <dbReference type="ARBA" id="ARBA00061655"/>
    </source>
</evidence>
<evidence type="ECO:0000313" key="7">
    <source>
        <dbReference type="Proteomes" id="UP000291022"/>
    </source>
</evidence>
<gene>
    <name evidence="6" type="primary">SMTN</name>
</gene>
<reference evidence="7" key="1">
    <citation type="submission" date="2016-06" db="EMBL/GenBank/DDBJ databases">
        <title>De novo assembly and RNA-Seq shows season-dependent expression and editing in black bear kidneys.</title>
        <authorList>
            <person name="Korstanje R."/>
            <person name="Srivastava A."/>
            <person name="Sarsani V.K."/>
            <person name="Sheehan S.M."/>
            <person name="Seger R.L."/>
            <person name="Barter M.E."/>
            <person name="Lindqvist C."/>
            <person name="Brody L.C."/>
            <person name="Mullikin J.C."/>
        </authorList>
    </citation>
    <scope>NUCLEOTIDE SEQUENCE [LARGE SCALE GENOMIC DNA]</scope>
</reference>
<dbReference type="InterPro" id="IPR050540">
    <property type="entry name" value="F-actin_Monoox_Mical"/>
</dbReference>
<evidence type="ECO:0000256" key="1">
    <source>
        <dbReference type="ARBA" id="ARBA00022553"/>
    </source>
</evidence>
<dbReference type="InterPro" id="IPR001715">
    <property type="entry name" value="CH_dom"/>
</dbReference>
<dbReference type="PANTHER" id="PTHR23167:SF52">
    <property type="entry name" value="SMOOTHELIN"/>
    <property type="match status" value="1"/>
</dbReference>
<feature type="compositionally biased region" description="Polar residues" evidence="4">
    <location>
        <begin position="670"/>
        <end position="683"/>
    </location>
</feature>
<dbReference type="Gene3D" id="1.10.418.10">
    <property type="entry name" value="Calponin-like domain"/>
    <property type="match status" value="1"/>
</dbReference>
<feature type="compositionally biased region" description="Low complexity" evidence="4">
    <location>
        <begin position="174"/>
        <end position="207"/>
    </location>
</feature>
<dbReference type="CDD" id="cd21259">
    <property type="entry name" value="CH_SMTNB"/>
    <property type="match status" value="1"/>
</dbReference>
<feature type="compositionally biased region" description="Low complexity" evidence="4">
    <location>
        <begin position="361"/>
        <end position="386"/>
    </location>
</feature>
<dbReference type="InterPro" id="IPR036872">
    <property type="entry name" value="CH_dom_sf"/>
</dbReference>
<organism evidence="6 7">
    <name type="scientific">Ursus americanus</name>
    <name type="common">American black bear</name>
    <name type="synonym">Euarctos americanus</name>
    <dbReference type="NCBI Taxonomy" id="9643"/>
    <lineage>
        <taxon>Eukaryota</taxon>
        <taxon>Metazoa</taxon>
        <taxon>Chordata</taxon>
        <taxon>Craniata</taxon>
        <taxon>Vertebrata</taxon>
        <taxon>Euteleostomi</taxon>
        <taxon>Mammalia</taxon>
        <taxon>Eutheria</taxon>
        <taxon>Laurasiatheria</taxon>
        <taxon>Carnivora</taxon>
        <taxon>Caniformia</taxon>
        <taxon>Ursidae</taxon>
        <taxon>Ursus</taxon>
    </lineage>
</organism>
<proteinExistence type="inferred from homology"/>
<evidence type="ECO:0000256" key="2">
    <source>
        <dbReference type="ARBA" id="ARBA00023054"/>
    </source>
</evidence>
<feature type="domain" description="Calponin-homology (CH)" evidence="5">
    <location>
        <begin position="792"/>
        <end position="898"/>
    </location>
</feature>